<dbReference type="STRING" id="45235.A0A2K3QQ38"/>
<dbReference type="InterPro" id="IPR036291">
    <property type="entry name" value="NAD(P)-bd_dom_sf"/>
</dbReference>
<evidence type="ECO:0000259" key="2">
    <source>
        <dbReference type="Pfam" id="PF22685"/>
    </source>
</evidence>
<dbReference type="AlphaFoldDB" id="A0A2K3QQ38"/>
<gene>
    <name evidence="3" type="ORF">TCAP_00440</name>
</gene>
<reference evidence="3 4" key="1">
    <citation type="submission" date="2017-08" db="EMBL/GenBank/DDBJ databases">
        <title>Harnessing the power of phylogenomics to disentangle the directionality and signatures of interkingdom host jumping in the parasitic fungal genus Tolypocladium.</title>
        <authorList>
            <person name="Quandt C.A."/>
            <person name="Patterson W."/>
            <person name="Spatafora J.W."/>
        </authorList>
    </citation>
    <scope>NUCLEOTIDE SEQUENCE [LARGE SCALE GENOMIC DNA]</scope>
    <source>
        <strain evidence="3 4">CBS 113982</strain>
    </source>
</reference>
<dbReference type="Pfam" id="PF22685">
    <property type="entry name" value="Gal80p_C-like"/>
    <property type="match status" value="2"/>
</dbReference>
<accession>A0A2K3QQ38</accession>
<dbReference type="InterPro" id="IPR000683">
    <property type="entry name" value="Gfo/Idh/MocA-like_OxRdtase_N"/>
</dbReference>
<dbReference type="PANTHER" id="PTHR43708:SF1">
    <property type="entry name" value="GALACTOSE_LACTOSE METABOLISM REGULATORY PROTEIN GAL80"/>
    <property type="match status" value="1"/>
</dbReference>
<evidence type="ECO:0000259" key="1">
    <source>
        <dbReference type="Pfam" id="PF01408"/>
    </source>
</evidence>
<dbReference type="SUPFAM" id="SSF51735">
    <property type="entry name" value="NAD(P)-binding Rossmann-fold domains"/>
    <property type="match status" value="1"/>
</dbReference>
<dbReference type="Pfam" id="PF01408">
    <property type="entry name" value="GFO_IDH_MocA"/>
    <property type="match status" value="1"/>
</dbReference>
<dbReference type="Gene3D" id="3.30.360.10">
    <property type="entry name" value="Dihydrodipicolinate Reductase, domain 2"/>
    <property type="match status" value="1"/>
</dbReference>
<dbReference type="InterPro" id="IPR051317">
    <property type="entry name" value="Gfo/Idh/MocA_oxidoreduct"/>
</dbReference>
<evidence type="ECO:0000313" key="3">
    <source>
        <dbReference type="EMBL" id="PNY29654.1"/>
    </source>
</evidence>
<proteinExistence type="predicted"/>
<evidence type="ECO:0000313" key="4">
    <source>
        <dbReference type="Proteomes" id="UP000236621"/>
    </source>
</evidence>
<dbReference type="Proteomes" id="UP000236621">
    <property type="component" value="Unassembled WGS sequence"/>
</dbReference>
<dbReference type="OrthoDB" id="446809at2759"/>
<dbReference type="PANTHER" id="PTHR43708">
    <property type="entry name" value="CONSERVED EXPRESSED OXIDOREDUCTASE (EUROFUNG)"/>
    <property type="match status" value="1"/>
</dbReference>
<comment type="caution">
    <text evidence="3">The sequence shown here is derived from an EMBL/GenBank/DDBJ whole genome shotgun (WGS) entry which is preliminary data.</text>
</comment>
<dbReference type="Gene3D" id="3.40.50.720">
    <property type="entry name" value="NAD(P)-binding Rossmann-like Domain"/>
    <property type="match status" value="1"/>
</dbReference>
<dbReference type="GO" id="GO:0000166">
    <property type="term" value="F:nucleotide binding"/>
    <property type="evidence" value="ECO:0007669"/>
    <property type="project" value="InterPro"/>
</dbReference>
<dbReference type="InterPro" id="IPR055080">
    <property type="entry name" value="Gal80p-like_C"/>
</dbReference>
<name>A0A2K3QQ38_9HYPO</name>
<protein>
    <submittedName>
        <fullName evidence="3">NAD(P)-binding protein</fullName>
    </submittedName>
</protein>
<feature type="domain" description="Gfo/Idh/MocA-like oxidoreductase N-terminal" evidence="1">
    <location>
        <begin position="4"/>
        <end position="134"/>
    </location>
</feature>
<feature type="domain" description="Gal80p-like C-terminal" evidence="2">
    <location>
        <begin position="219"/>
        <end position="308"/>
    </location>
</feature>
<sequence>MAPIRTAIVGLSASAITSWASSAHLPYLLSARGRAKYTIVALCNSSVDAAKRAIATYKLAPETRAYGDPQALADDEDIDLVVCCTRVDVHHQTILPSVKAGKSVFVEWPLAQDVAHAQELVAAADASGSRSLVGLQGRVSPAVAQLRQLLHQRRIGKVLSSEVKAFGGSLDRQLLSSGLKYFTDLDVGGNIVTIGFGHCEIWGPATPPQSRSTDNCAYSHVLGDLTDVRARLQLQRPEVKLRDASTGQVTDWTRSDVPDLVIAIGVLTASDIAQEGATVLVSFRRGQPFLRSPGLVWTVNGEKGEIRLVAQGGPTLHSSTYTEPVTLEVHDFQSDTVEPVGWSWDEWQTELPINGRSIATLYDLFAEGKADGAVPSIEDALARHVQLEKLLQTWPRSR</sequence>
<keyword evidence="4" id="KW-1185">Reference proteome</keyword>
<organism evidence="3 4">
    <name type="scientific">Tolypocladium capitatum</name>
    <dbReference type="NCBI Taxonomy" id="45235"/>
    <lineage>
        <taxon>Eukaryota</taxon>
        <taxon>Fungi</taxon>
        <taxon>Dikarya</taxon>
        <taxon>Ascomycota</taxon>
        <taxon>Pezizomycotina</taxon>
        <taxon>Sordariomycetes</taxon>
        <taxon>Hypocreomycetidae</taxon>
        <taxon>Hypocreales</taxon>
        <taxon>Ophiocordycipitaceae</taxon>
        <taxon>Tolypocladium</taxon>
    </lineage>
</organism>
<dbReference type="EMBL" id="NRSZ01000078">
    <property type="protein sequence ID" value="PNY29654.1"/>
    <property type="molecule type" value="Genomic_DNA"/>
</dbReference>
<feature type="domain" description="Gal80p-like C-terminal" evidence="2">
    <location>
        <begin position="141"/>
        <end position="199"/>
    </location>
</feature>